<evidence type="ECO:0000256" key="2">
    <source>
        <dbReference type="ARBA" id="ARBA00022771"/>
    </source>
</evidence>
<accession>A0AAN6WRP7</accession>
<evidence type="ECO:0000256" key="3">
    <source>
        <dbReference type="ARBA" id="ARBA00022833"/>
    </source>
</evidence>
<dbReference type="PROSITE" id="PS01360">
    <property type="entry name" value="ZF_MYND_1"/>
    <property type="match status" value="1"/>
</dbReference>
<keyword evidence="7" id="KW-1185">Reference proteome</keyword>
<evidence type="ECO:0000256" key="4">
    <source>
        <dbReference type="PROSITE-ProRule" id="PRU00134"/>
    </source>
</evidence>
<evidence type="ECO:0000313" key="7">
    <source>
        <dbReference type="Proteomes" id="UP001302126"/>
    </source>
</evidence>
<dbReference type="SUPFAM" id="SSF144232">
    <property type="entry name" value="HIT/MYND zinc finger-like"/>
    <property type="match status" value="1"/>
</dbReference>
<keyword evidence="2 4" id="KW-0863">Zinc-finger</keyword>
<dbReference type="Gene3D" id="6.10.140.2220">
    <property type="match status" value="1"/>
</dbReference>
<dbReference type="GO" id="GO:0008270">
    <property type="term" value="F:zinc ion binding"/>
    <property type="evidence" value="ECO:0007669"/>
    <property type="project" value="UniProtKB-KW"/>
</dbReference>
<gene>
    <name evidence="6" type="ORF">QBC35DRAFT_474963</name>
</gene>
<organism evidence="6 7">
    <name type="scientific">Podospora australis</name>
    <dbReference type="NCBI Taxonomy" id="1536484"/>
    <lineage>
        <taxon>Eukaryota</taxon>
        <taxon>Fungi</taxon>
        <taxon>Dikarya</taxon>
        <taxon>Ascomycota</taxon>
        <taxon>Pezizomycotina</taxon>
        <taxon>Sordariomycetes</taxon>
        <taxon>Sordariomycetidae</taxon>
        <taxon>Sordariales</taxon>
        <taxon>Podosporaceae</taxon>
        <taxon>Podospora</taxon>
    </lineage>
</organism>
<keyword evidence="3" id="KW-0862">Zinc</keyword>
<evidence type="ECO:0000256" key="1">
    <source>
        <dbReference type="ARBA" id="ARBA00022723"/>
    </source>
</evidence>
<feature type="domain" description="MYND-type" evidence="5">
    <location>
        <begin position="1210"/>
        <end position="1252"/>
    </location>
</feature>
<dbReference type="Proteomes" id="UP001302126">
    <property type="component" value="Unassembled WGS sequence"/>
</dbReference>
<dbReference type="EMBL" id="MU864412">
    <property type="protein sequence ID" value="KAK4186930.1"/>
    <property type="molecule type" value="Genomic_DNA"/>
</dbReference>
<evidence type="ECO:0000259" key="5">
    <source>
        <dbReference type="PROSITE" id="PS50865"/>
    </source>
</evidence>
<dbReference type="AlphaFoldDB" id="A0AAN6WRP7"/>
<reference evidence="6" key="2">
    <citation type="submission" date="2023-05" db="EMBL/GenBank/DDBJ databases">
        <authorList>
            <consortium name="Lawrence Berkeley National Laboratory"/>
            <person name="Steindorff A."/>
            <person name="Hensen N."/>
            <person name="Bonometti L."/>
            <person name="Westerberg I."/>
            <person name="Brannstrom I.O."/>
            <person name="Guillou S."/>
            <person name="Cros-Aarteil S."/>
            <person name="Calhoun S."/>
            <person name="Haridas S."/>
            <person name="Kuo A."/>
            <person name="Mondo S."/>
            <person name="Pangilinan J."/>
            <person name="Riley R."/>
            <person name="Labutti K."/>
            <person name="Andreopoulos B."/>
            <person name="Lipzen A."/>
            <person name="Chen C."/>
            <person name="Yanf M."/>
            <person name="Daum C."/>
            <person name="Ng V."/>
            <person name="Clum A."/>
            <person name="Ohm R."/>
            <person name="Martin F."/>
            <person name="Silar P."/>
            <person name="Natvig D."/>
            <person name="Lalanne C."/>
            <person name="Gautier V."/>
            <person name="Ament-Velasquez S.L."/>
            <person name="Kruys A."/>
            <person name="Hutchinson M.I."/>
            <person name="Powell A.J."/>
            <person name="Barry K."/>
            <person name="Miller A.N."/>
            <person name="Grigoriev I.V."/>
            <person name="Debuchy R."/>
            <person name="Gladieux P."/>
            <person name="Thoren M.H."/>
            <person name="Johannesson H."/>
        </authorList>
    </citation>
    <scope>NUCLEOTIDE SEQUENCE</scope>
    <source>
        <strain evidence="6">PSN309</strain>
    </source>
</reference>
<name>A0AAN6WRP7_9PEZI</name>
<protein>
    <recommendedName>
        <fullName evidence="5">MYND-type domain-containing protein</fullName>
    </recommendedName>
</protein>
<proteinExistence type="predicted"/>
<evidence type="ECO:0000313" key="6">
    <source>
        <dbReference type="EMBL" id="KAK4186930.1"/>
    </source>
</evidence>
<sequence length="1262" mass="140303">MFSPPTHNPAGGGGGASFSPADISPAISLTRDLPQGVDGDILFLPGADLRNFLFTFYSEKGLPARQRLDFTAVYHPDQVVNLARNILVLSLILDGEVETEVVWGVYYHLWLSREEREVVRTQVDRLLQRAGWCDDRWGEVVKFVDEKTLEEVRGVWEGLGSRLREGDPDEEDRDRERFEEVLKKSRARKEAAYGRKGQAVVVSSARSCAPMAMQIMGDLVELTEESWERGVTGPGETKEMVPNPVMAAALLSEEGEEEEEVMLEYPIDPLIGFHLAAGGAKLTQLSPLRLEDQAGEGNYQALASLRIGEPSQDEGKDIKRRLVETAKLQFKLWTEAFREAARAGRTVIRFVAADFFAVCTTLKQNLDTGALCADCYRQGGLGFETLHLADSEYSREYGKAPRQFDVIDTGILSDQFAMLSVLVSALPVLKSLPSSTIYTDCYANSISGSIFQGLLAKDTATWTTLLGLIPTEYWTNATAISVVDEVLALWTNRSSAENSEHPEKKLQSRLAWKRSKHLAGLQQKPFVHEGHLMSILLGLFREMSGHDFQKAVSDGGTTTTPKYPRGTVTSLMKALFEHIQVKDLYILNLRLHTEIRQHSASYVDYSAHITNELSRLWFASKIKSSRGYPEALREGGTDFSKWPETPLALAVTVVVPQTIWKPLADFAREHGIPLAIAAHIGYIDAPEDAESKDNFAEGRGPSTYPDTQISFGAVRAHGSPDQEDYRVIVQEDNKGWKGDSTMVVSFFAPPSHVQDLFCKENWAVSLRLADEVYNEIAFRKLLGPECTLLKTTVKNPDYPVFVTASRPGQISPYGHEMMNASAPSLDEEGNTRMTLFVDGDNGYATKVTGATGHADITFAQGLKLLANKVPIEMQQSSPFTIDLVFGKNELVMPMTFPFPVSRSTCKPRIARTSHYVEVVAPFADPVDAPILDNYIFPTTLYESSRIPATLNLPHLSLDELPILATDDKRRARFLTTLTSLEFSARERRLRQQVTESEEDNVLSSSPRLNFKESIFTIFMLASGLQGGQTGLFAISDPEHGGIHMLLFVSAIRLDGAHASVVLDAAILPFTKSLVDSGELEAFLLLLRTLECCTITVDDTELVLWKKCLPALVERCRSWNHDPATCEYVMKGEIPLSNEPGKQVICSCGQGKLPDNFIPLPEWDTAAKYATRVAISPVYASRLVEEIIDPELAKTLGEQEVAEKPVEETTCRSCGKSEKKDGVQLKKCMRCLAVRYCSPACQKKDWKKHRMECEEAKEYHLNK</sequence>
<dbReference type="Pfam" id="PF14737">
    <property type="entry name" value="DUF4470"/>
    <property type="match status" value="1"/>
</dbReference>
<reference evidence="6" key="1">
    <citation type="journal article" date="2023" name="Mol. Phylogenet. Evol.">
        <title>Genome-scale phylogeny and comparative genomics of the fungal order Sordariales.</title>
        <authorList>
            <person name="Hensen N."/>
            <person name="Bonometti L."/>
            <person name="Westerberg I."/>
            <person name="Brannstrom I.O."/>
            <person name="Guillou S."/>
            <person name="Cros-Aarteil S."/>
            <person name="Calhoun S."/>
            <person name="Haridas S."/>
            <person name="Kuo A."/>
            <person name="Mondo S."/>
            <person name="Pangilinan J."/>
            <person name="Riley R."/>
            <person name="LaButti K."/>
            <person name="Andreopoulos B."/>
            <person name="Lipzen A."/>
            <person name="Chen C."/>
            <person name="Yan M."/>
            <person name="Daum C."/>
            <person name="Ng V."/>
            <person name="Clum A."/>
            <person name="Steindorff A."/>
            <person name="Ohm R.A."/>
            <person name="Martin F."/>
            <person name="Silar P."/>
            <person name="Natvig D.O."/>
            <person name="Lalanne C."/>
            <person name="Gautier V."/>
            <person name="Ament-Velasquez S.L."/>
            <person name="Kruys A."/>
            <person name="Hutchinson M.I."/>
            <person name="Powell A.J."/>
            <person name="Barry K."/>
            <person name="Miller A.N."/>
            <person name="Grigoriev I.V."/>
            <person name="Debuchy R."/>
            <person name="Gladieux P."/>
            <person name="Hiltunen Thoren M."/>
            <person name="Johannesson H."/>
        </authorList>
    </citation>
    <scope>NUCLEOTIDE SEQUENCE</scope>
    <source>
        <strain evidence="6">PSN309</strain>
    </source>
</reference>
<dbReference type="PROSITE" id="PS50865">
    <property type="entry name" value="ZF_MYND_2"/>
    <property type="match status" value="1"/>
</dbReference>
<dbReference type="Pfam" id="PF01753">
    <property type="entry name" value="zf-MYND"/>
    <property type="match status" value="1"/>
</dbReference>
<keyword evidence="1" id="KW-0479">Metal-binding</keyword>
<dbReference type="InterPro" id="IPR027974">
    <property type="entry name" value="DUF4470"/>
</dbReference>
<comment type="caution">
    <text evidence="6">The sequence shown here is derived from an EMBL/GenBank/DDBJ whole genome shotgun (WGS) entry which is preliminary data.</text>
</comment>
<dbReference type="InterPro" id="IPR002893">
    <property type="entry name" value="Znf_MYND"/>
</dbReference>